<dbReference type="PATRIC" id="fig|571915.4.peg.259"/>
<feature type="compositionally biased region" description="Basic and acidic residues" evidence="2">
    <location>
        <begin position="10"/>
        <end position="23"/>
    </location>
</feature>
<dbReference type="STRING" id="571915.CMUST_01270"/>
<accession>A0A0G3GYF9</accession>
<reference evidence="3 4" key="1">
    <citation type="journal article" date="2015" name="Genome Announc.">
        <title>Complete Genome Sequence of the Type Strain Corynebacterium mustelae DSM 45274, Isolated from Various Tissues of a Male Ferret with Lethal Sepsis.</title>
        <authorList>
            <person name="Ruckert C."/>
            <person name="Eimer J."/>
            <person name="Winkler A."/>
            <person name="Tauch A."/>
        </authorList>
    </citation>
    <scope>NUCLEOTIDE SEQUENCE [LARGE SCALE GENOMIC DNA]</scope>
    <source>
        <strain evidence="3 4">DSM 45274</strain>
    </source>
</reference>
<organism evidence="3 4">
    <name type="scientific">Corynebacterium mustelae</name>
    <dbReference type="NCBI Taxonomy" id="571915"/>
    <lineage>
        <taxon>Bacteria</taxon>
        <taxon>Bacillati</taxon>
        <taxon>Actinomycetota</taxon>
        <taxon>Actinomycetes</taxon>
        <taxon>Mycobacteriales</taxon>
        <taxon>Corynebacteriaceae</taxon>
        <taxon>Corynebacterium</taxon>
    </lineage>
</organism>
<evidence type="ECO:0000256" key="1">
    <source>
        <dbReference type="SAM" id="Coils"/>
    </source>
</evidence>
<evidence type="ECO:0000313" key="3">
    <source>
        <dbReference type="EMBL" id="AKK04603.1"/>
    </source>
</evidence>
<feature type="coiled-coil region" evidence="1">
    <location>
        <begin position="112"/>
        <end position="139"/>
    </location>
</feature>
<dbReference type="RefSeq" id="WP_047260989.1">
    <property type="nucleotide sequence ID" value="NZ_CP011542.1"/>
</dbReference>
<dbReference type="KEGG" id="cmv:CMUST_01270"/>
<keyword evidence="4" id="KW-1185">Reference proteome</keyword>
<name>A0A0G3GYF9_9CORY</name>
<dbReference type="Proteomes" id="UP000035199">
    <property type="component" value="Chromosome"/>
</dbReference>
<dbReference type="EMBL" id="CP011542">
    <property type="protein sequence ID" value="AKK04603.1"/>
    <property type="molecule type" value="Genomic_DNA"/>
</dbReference>
<gene>
    <name evidence="3" type="ORF">CMUST_01270</name>
</gene>
<protein>
    <submittedName>
        <fullName evidence="3">Uncharacterized protein</fullName>
    </submittedName>
</protein>
<sequence length="615" mass="69214">MSQFELLGGEDPREGAENDKAKSQIVHGRDVVKSFNTGLTVDSLKSRIRAEHELPWLSSNGSLWQRFRSIFADIGNAIRGVFTNPFNSYASSEIRGIASAVQEPLGDIRDSVTHAGERMRQLDEKVQQTQQQQTQITETMGNIVRDNTKNAAAITEARTAAEKALEGLSTRLDIDAELMQTGADGKPEWAKGFTRVTHPDWGVAYEARTKMVELSPHHPIKGKLVEVSDKIDYRVRIEYDCHYAGEDPARQLNIFGLMWVTDTGHAAIDSAAPITRFPGEEGHRYVAGFAVVPGLVIGKHVTEVAVRFKRGVKKVSLYAVGLDLNFTDGDQTPFVQIKQITCNPMVPTQYDVDKAQNNSIMALEKAQAHDLEFQKQTLRWQQSQTEITRNQQDQIWTTFDILEMMRLTQPRMFFFDAYVDGAWKTYDTPYFKIDFTQDNDGPYITYKGMFKGFALVRVSMTNGALDEFGNNIANASGRLFKNARGAGHISCRSAVVQLYVYSLSRAVRVVQNRQREWEIQPGTLTGYTWDTAVTETSLTRHMGKSPAGEPFIRLRTHAFCNSVVTGEDGKTYNAYEMIPPQRIPLKPTYGALHFYEYSEAQSENRLYGPSTPIKE</sequence>
<dbReference type="AlphaFoldDB" id="A0A0G3GYF9"/>
<reference evidence="4" key="2">
    <citation type="submission" date="2015-05" db="EMBL/GenBank/DDBJ databases">
        <title>Complete genome sequence of Corynebacterium mustelae DSM 45274, isolated from various tissues of a male ferret with lethal sepsis.</title>
        <authorList>
            <person name="Ruckert C."/>
            <person name="Albersmeier A."/>
            <person name="Winkler A."/>
            <person name="Tauch A."/>
        </authorList>
    </citation>
    <scope>NUCLEOTIDE SEQUENCE [LARGE SCALE GENOMIC DNA]</scope>
    <source>
        <strain evidence="4">DSM 45274</strain>
    </source>
</reference>
<evidence type="ECO:0000256" key="2">
    <source>
        <dbReference type="SAM" id="MobiDB-lite"/>
    </source>
</evidence>
<proteinExistence type="predicted"/>
<feature type="region of interest" description="Disordered" evidence="2">
    <location>
        <begin position="1"/>
        <end position="23"/>
    </location>
</feature>
<evidence type="ECO:0000313" key="4">
    <source>
        <dbReference type="Proteomes" id="UP000035199"/>
    </source>
</evidence>
<keyword evidence="1" id="KW-0175">Coiled coil</keyword>